<evidence type="ECO:0000256" key="3">
    <source>
        <dbReference type="ARBA" id="ARBA00023136"/>
    </source>
</evidence>
<organism evidence="6 7">
    <name type="scientific">Orbus hercynius</name>
    <dbReference type="NCBI Taxonomy" id="593135"/>
    <lineage>
        <taxon>Bacteria</taxon>
        <taxon>Pseudomonadati</taxon>
        <taxon>Pseudomonadota</taxon>
        <taxon>Gammaproteobacteria</taxon>
        <taxon>Orbales</taxon>
        <taxon>Orbaceae</taxon>
        <taxon>Orbus</taxon>
    </lineage>
</organism>
<feature type="transmembrane region" description="Helical" evidence="4">
    <location>
        <begin position="210"/>
        <end position="231"/>
    </location>
</feature>
<evidence type="ECO:0000259" key="5">
    <source>
        <dbReference type="PROSITE" id="PS50850"/>
    </source>
</evidence>
<evidence type="ECO:0000313" key="6">
    <source>
        <dbReference type="EMBL" id="RKS87486.1"/>
    </source>
</evidence>
<accession>A0A495RK00</accession>
<protein>
    <submittedName>
        <fullName evidence="6">Cyanate permease</fullName>
    </submittedName>
</protein>
<feature type="transmembrane region" description="Helical" evidence="4">
    <location>
        <begin position="80"/>
        <end position="98"/>
    </location>
</feature>
<evidence type="ECO:0000256" key="4">
    <source>
        <dbReference type="SAM" id="Phobius"/>
    </source>
</evidence>
<keyword evidence="1 4" id="KW-0812">Transmembrane</keyword>
<feature type="transmembrane region" description="Helical" evidence="4">
    <location>
        <begin position="362"/>
        <end position="385"/>
    </location>
</feature>
<comment type="caution">
    <text evidence="6">The sequence shown here is derived from an EMBL/GenBank/DDBJ whole genome shotgun (WGS) entry which is preliminary data.</text>
</comment>
<dbReference type="InterPro" id="IPR020846">
    <property type="entry name" value="MFS_dom"/>
</dbReference>
<dbReference type="RefSeq" id="WP_170143330.1">
    <property type="nucleotide sequence ID" value="NZ_RBWY01000001.1"/>
</dbReference>
<dbReference type="InterPro" id="IPR052952">
    <property type="entry name" value="MFS-Transporter"/>
</dbReference>
<keyword evidence="2 4" id="KW-1133">Transmembrane helix</keyword>
<name>A0A495RK00_9GAMM</name>
<dbReference type="Pfam" id="PF07690">
    <property type="entry name" value="MFS_1"/>
    <property type="match status" value="1"/>
</dbReference>
<dbReference type="PANTHER" id="PTHR23527:SF1">
    <property type="entry name" value="BLL3282 PROTEIN"/>
    <property type="match status" value="1"/>
</dbReference>
<feature type="transmembrane region" description="Helical" evidence="4">
    <location>
        <begin position="243"/>
        <end position="261"/>
    </location>
</feature>
<gene>
    <name evidence="6" type="ORF">DES39_0720</name>
</gene>
<dbReference type="PROSITE" id="PS50850">
    <property type="entry name" value="MFS"/>
    <property type="match status" value="1"/>
</dbReference>
<dbReference type="InterPro" id="IPR036259">
    <property type="entry name" value="MFS_trans_sf"/>
</dbReference>
<feature type="domain" description="Major facilitator superfamily (MFS) profile" evidence="5">
    <location>
        <begin position="11"/>
        <end position="389"/>
    </location>
</feature>
<dbReference type="Proteomes" id="UP000278542">
    <property type="component" value="Unassembled WGS sequence"/>
</dbReference>
<feature type="transmembrane region" description="Helical" evidence="4">
    <location>
        <begin position="273"/>
        <end position="292"/>
    </location>
</feature>
<feature type="transmembrane region" description="Helical" evidence="4">
    <location>
        <begin position="168"/>
        <end position="189"/>
    </location>
</feature>
<dbReference type="SUPFAM" id="SSF103473">
    <property type="entry name" value="MFS general substrate transporter"/>
    <property type="match status" value="1"/>
</dbReference>
<feature type="transmembrane region" description="Helical" evidence="4">
    <location>
        <begin position="48"/>
        <end position="68"/>
    </location>
</feature>
<feature type="transmembrane region" description="Helical" evidence="4">
    <location>
        <begin position="298"/>
        <end position="323"/>
    </location>
</feature>
<feature type="transmembrane region" description="Helical" evidence="4">
    <location>
        <begin position="335"/>
        <end position="356"/>
    </location>
</feature>
<proteinExistence type="predicted"/>
<keyword evidence="3 4" id="KW-0472">Membrane</keyword>
<dbReference type="AlphaFoldDB" id="A0A495RK00"/>
<feature type="transmembrane region" description="Helical" evidence="4">
    <location>
        <begin position="12"/>
        <end position="36"/>
    </location>
</feature>
<sequence length="394" mass="43575">MKQLNNNIASYVLYTFVLMMTMGLPMFMFYSIGVLSPTLIREFAIDKSLIGVLTIGTFTLAALLSLWAGNIVAYLGAKKTLTMVFGCVLVSFSLLIVFRSFFGMMLALLFSGVAQSLTNPLTNLMIAQRVDTRFKSMIIGIKQSGIQCYALLAGLLIPYMMTKYDWQFIFILQLPVIAILMVIAPRVALPNDHPSSLKLKLIKPHKLLTLLILTQFCVGMVVSSYVTYIGLFAIEQHLPEHTIGLLISLFGLMGMISRITITTLGEKINNETLLLPILISMAIVVLIILMFTTHNRHWPLWFSAFGIGSSIVVCNAIAMSILLKDQRFGQAINSSALLSSGFFAGFAIGPPVFGWIQTAHWGFYGAWFALIIMLVIALLMSLVLYHTNSESTGQ</sequence>
<dbReference type="GO" id="GO:0022857">
    <property type="term" value="F:transmembrane transporter activity"/>
    <property type="evidence" value="ECO:0007669"/>
    <property type="project" value="InterPro"/>
</dbReference>
<dbReference type="PANTHER" id="PTHR23527">
    <property type="entry name" value="BLL3282 PROTEIN"/>
    <property type="match status" value="1"/>
</dbReference>
<dbReference type="Gene3D" id="1.20.1250.20">
    <property type="entry name" value="MFS general substrate transporter like domains"/>
    <property type="match status" value="2"/>
</dbReference>
<evidence type="ECO:0000313" key="7">
    <source>
        <dbReference type="Proteomes" id="UP000278542"/>
    </source>
</evidence>
<feature type="transmembrane region" description="Helical" evidence="4">
    <location>
        <begin position="146"/>
        <end position="162"/>
    </location>
</feature>
<dbReference type="EMBL" id="RBWY01000001">
    <property type="protein sequence ID" value="RKS87486.1"/>
    <property type="molecule type" value="Genomic_DNA"/>
</dbReference>
<feature type="transmembrane region" description="Helical" evidence="4">
    <location>
        <begin position="104"/>
        <end position="126"/>
    </location>
</feature>
<evidence type="ECO:0000256" key="1">
    <source>
        <dbReference type="ARBA" id="ARBA00022692"/>
    </source>
</evidence>
<dbReference type="InterPro" id="IPR011701">
    <property type="entry name" value="MFS"/>
</dbReference>
<reference evidence="6 7" key="1">
    <citation type="submission" date="2018-10" db="EMBL/GenBank/DDBJ databases">
        <title>Genomic Encyclopedia of Type Strains, Phase IV (KMG-IV): sequencing the most valuable type-strain genomes for metagenomic binning, comparative biology and taxonomic classification.</title>
        <authorList>
            <person name="Goeker M."/>
        </authorList>
    </citation>
    <scope>NUCLEOTIDE SEQUENCE [LARGE SCALE GENOMIC DNA]</scope>
    <source>
        <strain evidence="6 7">DSM 22228</strain>
    </source>
</reference>
<evidence type="ECO:0000256" key="2">
    <source>
        <dbReference type="ARBA" id="ARBA00022989"/>
    </source>
</evidence>
<keyword evidence="7" id="KW-1185">Reference proteome</keyword>